<dbReference type="GO" id="GO:0016874">
    <property type="term" value="F:ligase activity"/>
    <property type="evidence" value="ECO:0007669"/>
    <property type="project" value="UniProtKB-KW"/>
</dbReference>
<dbReference type="Gene3D" id="3.10.180.10">
    <property type="entry name" value="2,3-Dihydroxybiphenyl 1,2-Dioxygenase, domain 1"/>
    <property type="match status" value="2"/>
</dbReference>
<feature type="binding site" evidence="5">
    <location>
        <position position="264"/>
    </location>
    <ligand>
        <name>Fe cation</name>
        <dbReference type="ChEBI" id="CHEBI:24875"/>
    </ligand>
</feature>
<dbReference type="PIRSF" id="PIRSF009283">
    <property type="entry name" value="HPP_dOase"/>
    <property type="match status" value="1"/>
</dbReference>
<dbReference type="SUPFAM" id="SSF54593">
    <property type="entry name" value="Glyoxalase/Bleomycin resistance protein/Dihydroxybiphenyl dioxygenase"/>
    <property type="match status" value="1"/>
</dbReference>
<dbReference type="InterPro" id="IPR037523">
    <property type="entry name" value="VOC_core"/>
</dbReference>
<evidence type="ECO:0000256" key="3">
    <source>
        <dbReference type="ARBA" id="ARBA00022737"/>
    </source>
</evidence>
<dbReference type="PROSITE" id="PS51819">
    <property type="entry name" value="VOC"/>
    <property type="match status" value="2"/>
</dbReference>
<comment type="caution">
    <text evidence="7">The sequence shown here is derived from an EMBL/GenBank/DDBJ whole genome shotgun (WGS) entry which is preliminary data.</text>
</comment>
<dbReference type="GO" id="GO:0046872">
    <property type="term" value="F:metal ion binding"/>
    <property type="evidence" value="ECO:0007669"/>
    <property type="project" value="UniProtKB-KW"/>
</dbReference>
<evidence type="ECO:0000256" key="4">
    <source>
        <dbReference type="ARBA" id="ARBA00023004"/>
    </source>
</evidence>
<dbReference type="GO" id="GO:0006572">
    <property type="term" value="P:L-tyrosine catabolic process"/>
    <property type="evidence" value="ECO:0007669"/>
    <property type="project" value="TreeGrafter"/>
</dbReference>
<evidence type="ECO:0000259" key="6">
    <source>
        <dbReference type="PROSITE" id="PS51819"/>
    </source>
</evidence>
<evidence type="ECO:0000256" key="2">
    <source>
        <dbReference type="ARBA" id="ARBA00022723"/>
    </source>
</evidence>
<dbReference type="PANTHER" id="PTHR11959">
    <property type="entry name" value="4-HYDROXYPHENYLPYRUVATE DIOXYGENASE"/>
    <property type="match status" value="1"/>
</dbReference>
<dbReference type="PANTHER" id="PTHR11959:SF1">
    <property type="entry name" value="4-HYDROXYPHENYLPYRUVATE DIOXYGENASE"/>
    <property type="match status" value="1"/>
</dbReference>
<gene>
    <name evidence="7" type="ORF">D0T11_20535</name>
</gene>
<dbReference type="InterPro" id="IPR041736">
    <property type="entry name" value="4OHPhenylPyrv_dOase_N"/>
</dbReference>
<keyword evidence="4 5" id="KW-0408">Iron</keyword>
<organism evidence="7 8">
    <name type="scientific">Hymenobacter rubripertinctus</name>
    <dbReference type="NCBI Taxonomy" id="2029981"/>
    <lineage>
        <taxon>Bacteria</taxon>
        <taxon>Pseudomonadati</taxon>
        <taxon>Bacteroidota</taxon>
        <taxon>Cytophagia</taxon>
        <taxon>Cytophagales</taxon>
        <taxon>Hymenobacteraceae</taxon>
        <taxon>Hymenobacter</taxon>
    </lineage>
</organism>
<feature type="domain" description="VOC" evidence="6">
    <location>
        <begin position="18"/>
        <end position="149"/>
    </location>
</feature>
<feature type="binding site" evidence="5">
    <location>
        <position position="341"/>
    </location>
    <ligand>
        <name>Fe cation</name>
        <dbReference type="ChEBI" id="CHEBI:24875"/>
    </ligand>
</feature>
<dbReference type="CDD" id="cd08342">
    <property type="entry name" value="HPPD_N_like"/>
    <property type="match status" value="1"/>
</dbReference>
<accession>A0A418QJP5</accession>
<dbReference type="AlphaFoldDB" id="A0A418QJP5"/>
<evidence type="ECO:0000256" key="5">
    <source>
        <dbReference type="PIRSR" id="PIRSR009283-1"/>
    </source>
</evidence>
<keyword evidence="2 5" id="KW-0479">Metal-binding</keyword>
<evidence type="ECO:0000256" key="1">
    <source>
        <dbReference type="ARBA" id="ARBA00005877"/>
    </source>
</evidence>
<evidence type="ECO:0000313" key="7">
    <source>
        <dbReference type="EMBL" id="RIY05374.1"/>
    </source>
</evidence>
<keyword evidence="7" id="KW-0436">Ligase</keyword>
<dbReference type="OrthoDB" id="9780241at2"/>
<dbReference type="Proteomes" id="UP000284250">
    <property type="component" value="Unassembled WGS sequence"/>
</dbReference>
<name>A0A418QJP5_9BACT</name>
<sequence>MENLSQNTVIESDFLKMEYDYIEYYVGMAKMVVYWHVKALGFKAVAYCGPETGYPDRCSYYIVKNDIKLVITSASQPSSYKIVSFVDLHGNGIKKISVKVNNVAESFQAALKNGGIPLQHPAILSDEHGFVEQASLKVFDDNEIVLINYDNYQGDFMPGYRNIEGDWDMSGEDSALEKIDHVACALRLNEIGLWENYFNSIFQSKTVKQFDERQKPGEKKIGILLKVLQSDNKQMNNVLVEPDHGIKSQVQLFIDQNYGAGIQHIAFCSSNIFKSVEVLRANGVKFTKYPETYYDNLAAKYPNLDVAPLRKHGVLCDVLDGALLFQIFTAPIGDRATFFYEIVQRVNNYEGFGLDNITALFEAMEIELTEKGSLVKA</sequence>
<feature type="domain" description="VOC" evidence="6">
    <location>
        <begin position="178"/>
        <end position="330"/>
    </location>
</feature>
<protein>
    <submittedName>
        <fullName evidence="7">Long-chain-fatty-acid--CoA ligase</fullName>
    </submittedName>
</protein>
<proteinExistence type="inferred from homology"/>
<reference evidence="7 8" key="1">
    <citation type="submission" date="2019-01" db="EMBL/GenBank/DDBJ databases">
        <title>Hymenobacter humicola sp. nov., isolated from soils in Antarctica.</title>
        <authorList>
            <person name="Sedlacek I."/>
            <person name="Holochova P."/>
            <person name="Kralova S."/>
            <person name="Pantucek R."/>
            <person name="Stankova E."/>
            <person name="Vrbovska V."/>
            <person name="Kristofova L."/>
            <person name="Svec P."/>
            <person name="Busse H.-J."/>
        </authorList>
    </citation>
    <scope>NUCLEOTIDE SEQUENCE [LARGE SCALE GENOMIC DNA]</scope>
    <source>
        <strain evidence="7 8">CCM 8852</strain>
    </source>
</reference>
<dbReference type="RefSeq" id="WP_119657692.1">
    <property type="nucleotide sequence ID" value="NZ_JBHUOI010000022.1"/>
</dbReference>
<evidence type="ECO:0000313" key="8">
    <source>
        <dbReference type="Proteomes" id="UP000284250"/>
    </source>
</evidence>
<keyword evidence="8" id="KW-1185">Reference proteome</keyword>
<dbReference type="InterPro" id="IPR005956">
    <property type="entry name" value="4OHPhenylPyrv_dOase"/>
</dbReference>
<dbReference type="GO" id="GO:0003868">
    <property type="term" value="F:4-hydroxyphenylpyruvate dioxygenase activity"/>
    <property type="evidence" value="ECO:0007669"/>
    <property type="project" value="InterPro"/>
</dbReference>
<feature type="binding site" evidence="5">
    <location>
        <position position="181"/>
    </location>
    <ligand>
        <name>Fe cation</name>
        <dbReference type="ChEBI" id="CHEBI:24875"/>
    </ligand>
</feature>
<comment type="cofactor">
    <cofactor evidence="5">
        <name>Fe cation</name>
        <dbReference type="ChEBI" id="CHEBI:24875"/>
    </cofactor>
    <text evidence="5">Binds 1 Fe cation per subunit.</text>
</comment>
<keyword evidence="3" id="KW-0677">Repeat</keyword>
<comment type="similarity">
    <text evidence="1">Belongs to the 4HPPD family.</text>
</comment>
<dbReference type="EMBL" id="QYCN01000058">
    <property type="protein sequence ID" value="RIY05374.1"/>
    <property type="molecule type" value="Genomic_DNA"/>
</dbReference>
<dbReference type="InterPro" id="IPR029068">
    <property type="entry name" value="Glyas_Bleomycin-R_OHBP_Dase"/>
</dbReference>